<protein>
    <submittedName>
        <fullName evidence="2">Uncharacterized protein</fullName>
    </submittedName>
</protein>
<feature type="transmembrane region" description="Helical" evidence="1">
    <location>
        <begin position="46"/>
        <end position="70"/>
    </location>
</feature>
<dbReference type="STRING" id="63057.A0A2P5EFA4"/>
<evidence type="ECO:0000256" key="1">
    <source>
        <dbReference type="SAM" id="Phobius"/>
    </source>
</evidence>
<keyword evidence="1" id="KW-1133">Transmembrane helix</keyword>
<dbReference type="InParanoid" id="A0A2P5EFA4"/>
<dbReference type="EMBL" id="JXTC01000166">
    <property type="protein sequence ID" value="PON84227.1"/>
    <property type="molecule type" value="Genomic_DNA"/>
</dbReference>
<dbReference type="OrthoDB" id="1721510at2759"/>
<sequence length="123" mass="14612">MEQGSNLPLMCKETTNMFRGRNLSNPEKDDHYIFRHPEILTYVFEIIFQMNAGAVMLTDSVYWFIIFPFLTIQDYHLSFMTVDMHTVNVILLLAGSPLSYFFHHFVDWCFRHFPVDPSCMYIN</sequence>
<dbReference type="AlphaFoldDB" id="A0A2P5EFA4"/>
<accession>A0A2P5EFA4</accession>
<keyword evidence="3" id="KW-1185">Reference proteome</keyword>
<evidence type="ECO:0000313" key="3">
    <source>
        <dbReference type="Proteomes" id="UP000237000"/>
    </source>
</evidence>
<keyword evidence="1" id="KW-0812">Transmembrane</keyword>
<evidence type="ECO:0000313" key="2">
    <source>
        <dbReference type="EMBL" id="PON84227.1"/>
    </source>
</evidence>
<keyword evidence="1" id="KW-0472">Membrane</keyword>
<name>A0A2P5EFA4_TREOI</name>
<gene>
    <name evidence="2" type="ORF">TorRG33x02_199810</name>
</gene>
<proteinExistence type="predicted"/>
<organism evidence="2 3">
    <name type="scientific">Trema orientale</name>
    <name type="common">Charcoal tree</name>
    <name type="synonym">Celtis orientalis</name>
    <dbReference type="NCBI Taxonomy" id="63057"/>
    <lineage>
        <taxon>Eukaryota</taxon>
        <taxon>Viridiplantae</taxon>
        <taxon>Streptophyta</taxon>
        <taxon>Embryophyta</taxon>
        <taxon>Tracheophyta</taxon>
        <taxon>Spermatophyta</taxon>
        <taxon>Magnoliopsida</taxon>
        <taxon>eudicotyledons</taxon>
        <taxon>Gunneridae</taxon>
        <taxon>Pentapetalae</taxon>
        <taxon>rosids</taxon>
        <taxon>fabids</taxon>
        <taxon>Rosales</taxon>
        <taxon>Cannabaceae</taxon>
        <taxon>Trema</taxon>
    </lineage>
</organism>
<comment type="caution">
    <text evidence="2">The sequence shown here is derived from an EMBL/GenBank/DDBJ whole genome shotgun (WGS) entry which is preliminary data.</text>
</comment>
<dbReference type="Proteomes" id="UP000237000">
    <property type="component" value="Unassembled WGS sequence"/>
</dbReference>
<reference evidence="3" key="1">
    <citation type="submission" date="2016-06" db="EMBL/GenBank/DDBJ databases">
        <title>Parallel loss of symbiosis genes in relatives of nitrogen-fixing non-legume Parasponia.</title>
        <authorList>
            <person name="Van Velzen R."/>
            <person name="Holmer R."/>
            <person name="Bu F."/>
            <person name="Rutten L."/>
            <person name="Van Zeijl A."/>
            <person name="Liu W."/>
            <person name="Santuari L."/>
            <person name="Cao Q."/>
            <person name="Sharma T."/>
            <person name="Shen D."/>
            <person name="Roswanjaya Y."/>
            <person name="Wardhani T."/>
            <person name="Kalhor M.S."/>
            <person name="Jansen J."/>
            <person name="Van den Hoogen J."/>
            <person name="Gungor B."/>
            <person name="Hartog M."/>
            <person name="Hontelez J."/>
            <person name="Verver J."/>
            <person name="Yang W.-C."/>
            <person name="Schijlen E."/>
            <person name="Repin R."/>
            <person name="Schilthuizen M."/>
            <person name="Schranz E."/>
            <person name="Heidstra R."/>
            <person name="Miyata K."/>
            <person name="Fedorova E."/>
            <person name="Kohlen W."/>
            <person name="Bisseling T."/>
            <person name="Smit S."/>
            <person name="Geurts R."/>
        </authorList>
    </citation>
    <scope>NUCLEOTIDE SEQUENCE [LARGE SCALE GENOMIC DNA]</scope>
    <source>
        <strain evidence="3">cv. RG33-2</strain>
    </source>
</reference>
<feature type="transmembrane region" description="Helical" evidence="1">
    <location>
        <begin position="82"/>
        <end position="102"/>
    </location>
</feature>